<keyword evidence="10" id="KW-0969">Cilium</keyword>
<feature type="domain" description="Dynein heavy chain ATP-binding dynein motor region" evidence="20">
    <location>
        <begin position="3453"/>
        <end position="3672"/>
    </location>
</feature>
<dbReference type="GO" id="GO:0007018">
    <property type="term" value="P:microtubule-based movement"/>
    <property type="evidence" value="ECO:0007669"/>
    <property type="project" value="InterPro"/>
</dbReference>
<proteinExistence type="inferred from homology"/>
<evidence type="ECO:0000259" key="21">
    <source>
        <dbReference type="Pfam" id="PF17852"/>
    </source>
</evidence>
<evidence type="ECO:0000313" key="25">
    <source>
        <dbReference type="EMBL" id="CAI9973640.1"/>
    </source>
</evidence>
<feature type="domain" description="Dynein heavy chain region D6 P-loop" evidence="15">
    <location>
        <begin position="3923"/>
        <end position="4034"/>
    </location>
</feature>
<feature type="domain" description="Dynein heavy chain AAA lid" evidence="23">
    <location>
        <begin position="4071"/>
        <end position="4225"/>
    </location>
</feature>
<evidence type="ECO:0000256" key="8">
    <source>
        <dbReference type="ARBA" id="ARBA00023017"/>
    </source>
</evidence>
<evidence type="ECO:0000256" key="1">
    <source>
        <dbReference type="ARBA" id="ARBA00004430"/>
    </source>
</evidence>
<keyword evidence="3" id="KW-0963">Cytoplasm</keyword>
<reference evidence="26 27" key="2">
    <citation type="submission" date="2024-07" db="EMBL/GenBank/DDBJ databases">
        <authorList>
            <person name="Akdeniz Z."/>
        </authorList>
    </citation>
    <scope>NUCLEOTIDE SEQUENCE [LARGE SCALE GENOMIC DNA]</scope>
</reference>
<dbReference type="FunFam" id="3.40.50.300:FF:000362">
    <property type="entry name" value="Dynein, axonemal, heavy chain 6"/>
    <property type="match status" value="1"/>
</dbReference>
<dbReference type="PANTHER" id="PTHR45703">
    <property type="entry name" value="DYNEIN HEAVY CHAIN"/>
    <property type="match status" value="1"/>
</dbReference>
<evidence type="ECO:0000259" key="24">
    <source>
        <dbReference type="Pfam" id="PF18199"/>
    </source>
</evidence>
<comment type="caution">
    <text evidence="25">The sequence shown here is derived from an EMBL/GenBank/DDBJ whole genome shotgun (WGS) entry which is preliminary data.</text>
</comment>
<feature type="domain" description="Dynein heavy chain 3 AAA+ lid" evidence="22">
    <location>
        <begin position="2605"/>
        <end position="2685"/>
    </location>
</feature>
<dbReference type="FunFam" id="3.40.50.300:FF:000063">
    <property type="entry name" value="dynein heavy chain 6, axonemal"/>
    <property type="match status" value="1"/>
</dbReference>
<dbReference type="Pfam" id="PF17857">
    <property type="entry name" value="AAA_lid_1"/>
    <property type="match status" value="1"/>
</dbReference>
<keyword evidence="8" id="KW-0243">Dynein</keyword>
<dbReference type="Gene3D" id="6.10.140.1060">
    <property type="match status" value="1"/>
</dbReference>
<keyword evidence="12" id="KW-0206">Cytoskeleton</keyword>
<dbReference type="Pfam" id="PF03028">
    <property type="entry name" value="Dynein_heavy"/>
    <property type="match status" value="1"/>
</dbReference>
<evidence type="ECO:0000259" key="15">
    <source>
        <dbReference type="Pfam" id="PF03028"/>
    </source>
</evidence>
<comment type="subcellular location">
    <subcellularLocation>
        <location evidence="1">Cytoplasm</location>
        <location evidence="1">Cytoskeleton</location>
        <location evidence="1">Cilium axoneme</location>
    </subcellularLocation>
</comment>
<dbReference type="EMBL" id="CATOUU010001125">
    <property type="protein sequence ID" value="CAI9973640.1"/>
    <property type="molecule type" value="Genomic_DNA"/>
</dbReference>
<dbReference type="InterPro" id="IPR026983">
    <property type="entry name" value="DHC"/>
</dbReference>
<dbReference type="GO" id="GO:0005874">
    <property type="term" value="C:microtubule"/>
    <property type="evidence" value="ECO:0007669"/>
    <property type="project" value="UniProtKB-KW"/>
</dbReference>
<evidence type="ECO:0000256" key="9">
    <source>
        <dbReference type="ARBA" id="ARBA00023054"/>
    </source>
</evidence>
<evidence type="ECO:0000259" key="16">
    <source>
        <dbReference type="Pfam" id="PF08393"/>
    </source>
</evidence>
<dbReference type="Gene3D" id="1.20.140.100">
    <property type="entry name" value="Dynein heavy chain, N-terminal domain 2"/>
    <property type="match status" value="1"/>
</dbReference>
<feature type="coiled-coil region" evidence="14">
    <location>
        <begin position="839"/>
        <end position="888"/>
    </location>
</feature>
<dbReference type="InterPro" id="IPR042228">
    <property type="entry name" value="Dynein_linker_3"/>
</dbReference>
<evidence type="ECO:0000259" key="22">
    <source>
        <dbReference type="Pfam" id="PF17857"/>
    </source>
</evidence>
<dbReference type="FunFam" id="1.20.140.100:FF:000001">
    <property type="entry name" value="dynein heavy chain 17, axonemal"/>
    <property type="match status" value="1"/>
</dbReference>
<evidence type="ECO:0000256" key="3">
    <source>
        <dbReference type="ARBA" id="ARBA00022490"/>
    </source>
</evidence>
<gene>
    <name evidence="26" type="ORF">HINF_LOCUS16956</name>
    <name evidence="25" type="ORF">HINF_LOCUS61285</name>
</gene>
<feature type="coiled-coil region" evidence="14">
    <location>
        <begin position="1293"/>
        <end position="1323"/>
    </location>
</feature>
<dbReference type="PANTHER" id="PTHR45703:SF36">
    <property type="entry name" value="DYNEIN HEAVY CHAIN, CYTOPLASMIC"/>
    <property type="match status" value="1"/>
</dbReference>
<dbReference type="InterPro" id="IPR004273">
    <property type="entry name" value="Dynein_heavy_D6_P-loop"/>
</dbReference>
<dbReference type="Pfam" id="PF12781">
    <property type="entry name" value="AAA_9"/>
    <property type="match status" value="1"/>
</dbReference>
<dbReference type="InterPro" id="IPR024743">
    <property type="entry name" value="Dynein_HC_stalk"/>
</dbReference>
<evidence type="ECO:0000259" key="17">
    <source>
        <dbReference type="Pfam" id="PF12774"/>
    </source>
</evidence>
<dbReference type="Gene3D" id="1.10.8.1220">
    <property type="match status" value="1"/>
</dbReference>
<dbReference type="InterPro" id="IPR013602">
    <property type="entry name" value="Dynein_heavy_linker"/>
</dbReference>
<keyword evidence="4" id="KW-0493">Microtubule</keyword>
<dbReference type="InterPro" id="IPR042222">
    <property type="entry name" value="Dynein_2_N"/>
</dbReference>
<evidence type="ECO:0000259" key="18">
    <source>
        <dbReference type="Pfam" id="PF12777"/>
    </source>
</evidence>
<evidence type="ECO:0000256" key="11">
    <source>
        <dbReference type="ARBA" id="ARBA00023175"/>
    </source>
</evidence>
<dbReference type="Gene3D" id="1.10.8.720">
    <property type="entry name" value="Region D6 of dynein motor"/>
    <property type="match status" value="1"/>
</dbReference>
<dbReference type="Gene3D" id="1.20.58.1120">
    <property type="match status" value="1"/>
</dbReference>
<evidence type="ECO:0000259" key="23">
    <source>
        <dbReference type="Pfam" id="PF18198"/>
    </source>
</evidence>
<dbReference type="InterPro" id="IPR035706">
    <property type="entry name" value="AAA_9"/>
</dbReference>
<feature type="domain" description="Dynein heavy chain hydrolytic ATP-binding dynein motor region" evidence="17">
    <location>
        <begin position="1596"/>
        <end position="1923"/>
    </location>
</feature>
<dbReference type="InterPro" id="IPR041589">
    <property type="entry name" value="DNAH3_AAA_lid_1"/>
</dbReference>
<feature type="domain" description="Dynein heavy chain linker" evidence="16">
    <location>
        <begin position="1045"/>
        <end position="1424"/>
    </location>
</feature>
<dbReference type="Gene3D" id="3.40.50.300">
    <property type="entry name" value="P-loop containing nucleotide triphosphate hydrolases"/>
    <property type="match status" value="5"/>
</dbReference>
<reference evidence="25" key="1">
    <citation type="submission" date="2023-06" db="EMBL/GenBank/DDBJ databases">
        <authorList>
            <person name="Kurt Z."/>
        </authorList>
    </citation>
    <scope>NUCLEOTIDE SEQUENCE</scope>
</reference>
<name>A0AA86RW24_9EUKA</name>
<keyword evidence="9 14" id="KW-0175">Coiled coil</keyword>
<dbReference type="InterPro" id="IPR035699">
    <property type="entry name" value="AAA_6"/>
</dbReference>
<evidence type="ECO:0000256" key="13">
    <source>
        <dbReference type="ARBA" id="ARBA00023273"/>
    </source>
</evidence>
<keyword evidence="7" id="KW-0067">ATP-binding</keyword>
<dbReference type="GO" id="GO:0030286">
    <property type="term" value="C:dynein complex"/>
    <property type="evidence" value="ECO:0007669"/>
    <property type="project" value="UniProtKB-KW"/>
</dbReference>
<feature type="domain" description="Dynein heavy chain AAA module D4" evidence="19">
    <location>
        <begin position="2801"/>
        <end position="3068"/>
    </location>
</feature>
<dbReference type="GO" id="GO:0051959">
    <property type="term" value="F:dynein light intermediate chain binding"/>
    <property type="evidence" value="ECO:0007669"/>
    <property type="project" value="InterPro"/>
</dbReference>
<dbReference type="InterPro" id="IPR041228">
    <property type="entry name" value="Dynein_C"/>
</dbReference>
<comment type="similarity">
    <text evidence="2">Belongs to the dynein heavy chain family.</text>
</comment>
<protein>
    <submittedName>
        <fullName evidence="25">Dynein heavy chain</fullName>
    </submittedName>
    <submittedName>
        <fullName evidence="26">Dynein_heavy chain</fullName>
    </submittedName>
</protein>
<dbReference type="FunFam" id="3.40.50.300:FF:000049">
    <property type="entry name" value="Dynein, axonemal, heavy chain 5"/>
    <property type="match status" value="1"/>
</dbReference>
<dbReference type="GO" id="GO:0005930">
    <property type="term" value="C:axoneme"/>
    <property type="evidence" value="ECO:0007669"/>
    <property type="project" value="UniProtKB-SubCell"/>
</dbReference>
<evidence type="ECO:0000259" key="20">
    <source>
        <dbReference type="Pfam" id="PF12781"/>
    </source>
</evidence>
<dbReference type="InterPro" id="IPR027417">
    <property type="entry name" value="P-loop_NTPase"/>
</dbReference>
<dbReference type="Pfam" id="PF12777">
    <property type="entry name" value="MT"/>
    <property type="match status" value="1"/>
</dbReference>
<evidence type="ECO:0000256" key="14">
    <source>
        <dbReference type="SAM" id="Coils"/>
    </source>
</evidence>
<evidence type="ECO:0000256" key="6">
    <source>
        <dbReference type="ARBA" id="ARBA00022741"/>
    </source>
</evidence>
<feature type="domain" description="Dynein heavy chain C-terminal" evidence="24">
    <location>
        <begin position="4232"/>
        <end position="4568"/>
    </location>
</feature>
<organism evidence="25">
    <name type="scientific">Hexamita inflata</name>
    <dbReference type="NCBI Taxonomy" id="28002"/>
    <lineage>
        <taxon>Eukaryota</taxon>
        <taxon>Metamonada</taxon>
        <taxon>Diplomonadida</taxon>
        <taxon>Hexamitidae</taxon>
        <taxon>Hexamitinae</taxon>
        <taxon>Hexamita</taxon>
    </lineage>
</organism>
<keyword evidence="6" id="KW-0547">Nucleotide-binding</keyword>
<evidence type="ECO:0000259" key="19">
    <source>
        <dbReference type="Pfam" id="PF12780"/>
    </source>
</evidence>
<dbReference type="GO" id="GO:0045505">
    <property type="term" value="F:dynein intermediate chain binding"/>
    <property type="evidence" value="ECO:0007669"/>
    <property type="project" value="InterPro"/>
</dbReference>
<evidence type="ECO:0000256" key="2">
    <source>
        <dbReference type="ARBA" id="ARBA00008887"/>
    </source>
</evidence>
<dbReference type="Gene3D" id="1.20.1270.280">
    <property type="match status" value="1"/>
</dbReference>
<feature type="coiled-coil region" evidence="14">
    <location>
        <begin position="3297"/>
        <end position="3366"/>
    </location>
</feature>
<dbReference type="FunFam" id="3.20.180.20:FF:000001">
    <property type="entry name" value="Dynein axonemal heavy chain 5"/>
    <property type="match status" value="1"/>
</dbReference>
<sequence length="4573" mass="523895">MNPPQPLSNSQIMSEKVKNIQQSNKYNPALVTQAIDFSERDYAPYDTDAIRPAGITSASELQNTAMVHPNNQPPKLLKTKINTVEHRASVHNNSNLPDLSTQKFVSQAAMQPRAYNPETAKIRESEHKIKDMKKSSHAIAYFARTPDKAEVKLVFCKPISYQTDNVYEPYELEVVTKQDTETLPVYYTINQNGVMRILNEQAARKLNYSMVIETKRALHPGPPKPSIKIIYQKPTEVDSPESFLTKRMPEMMDPLRITKQCEVLGAFMDDSTEFVQLDRWILESSTFQILRNFKFFREYYSRRAIDQWVQFRKYRNYLKNRAQISYKNFLGKQHFLSFIVDAQKQLINIRDRQCIDLYATMDSDQAQSSVTPTQSQKIWVDAQQRLQRKVTELLENSLENISGSLQQLTSQLKQRASDTIDQEQQNMPLFQKQKLMKTKSIVATKAEQLTKRKEIKTAQEESTQICKLICQTDQMFIEALLMMLNKSSAMLLEAVTHPNTCNGLIQSEIKFSNDQLVFDPSLPDIQGTILNCIDDLITIANKPYQLYQIPGLREYFELPHHWERKGQSLSQIVNKDQDFQTTLKTIQNLIKQQADKLTNDSKSYQQLLPLWNFITTHTEDEYVKQHSNLTCNLKDLLPQKMWSYISPSEQTVYDPSIKEEYLTQFDFARANYGIRPLEREITKFKEWQQILSSKPSQYPSGFAQLDARKLIQTLQNVPQQGLDAVQRTCLEVIKQAQTQTLDKIKTHLKVINQQPQELELFSKFITYLETIDGEMDALISRVQLADDLLNLLTNQNLVQYNMPQVMFQTFGKINQQDQEVFNIDQKTNPNISGLGLKIAASVKSEMESLHNEMNVLQIKKQQAEQYANEQYQLQVKNMQDKILSIKSKYQDVKSAVEKGCSNDHSSDPQVVLKHLKDMIEKIIELIQKSEELKGFSAVITNWYSNLMEKRSKVHVQNVIADLITEVTSTLKKFQVDLENRLNLWNHMNEWIQFDTHILQHNWIENVVHIGEKKQTEIKKEEEGEEEEEEKEKKTEVLDEQTLLIQKIYQMNAEKSCQYIQEMSKDANKIYKQLPDDSVAQYYKQQVVKMKSSVQMMMDLGNPNLQEHHWEEIFQIMDAPQFSYVQPFTFAQLLQANIHQRKQEIQDISGKATGENNLLKQIQKIEQNWKETKPKNKEHKSKYSASFVHIIAGVDELYQQLDDSIAALQSMAGSRFIGRIKGTVTEWEENLTKIQEIYDEMVKCQQSWLYLESIFAPEDIRRQLQSETAQFDVVDKFWRAVLTQIKESNSVVDVLKIDNLYAQLQTNNEELEKIQKKLEDYLETKRFAFPRFYFISNDELLQILSQTTDASSVIPFLRKIFEAISNLTIVEREDKRKIITQMHAPEGEIIDFVQPVVPHGGLVEAWLTALEREMFQTMKIRMKEALLDCPRYGEARDQWIFNHPAQTILAGGQCLFTDAVETALSQDFKLGTRKNMERVKDQMIGQINGLTDLIINNATAQQRKVITPLIVIEVYSRDVCTQLLDPNSESYSQQKSDFGWQKQLKHYWILNKKEVEENKTDAPVDYDCILRNSDVNTENIDSGDLVFKQTDFTFVSGYEYYGISNRLVITPLTTKCYITLTSAISKCYGGNPLGPAGTGKTETCKDLIKTLQVSCLIFNCSDGLDYKSMIKFFCGLSMTGSFSVFDEFNRILVDTLSVISQQILTIQNAVRAKKTSFAFEHYESLPLNIRVGFFITFNPDYEGRSALPENVKALFRPIAMIVPDYALIAENFLFSEGFKNGKILARKMTQLYKLSSEQLSQQPHYDFGMRAIKSILYMAGKLKASADRNASEDILLIRAMQDSNIPKFMAEDIVLFNGIVQDLFPGMKIPKAEYGILETEIRNILKQQGLQDNDEFVTKILQAYDTHIIRHGQMFVGESLTGKSVARNTLAQAITNLAGQQPQFKQVEQYILSAKSITMAELYGELNTVTNEWKDGLVAVLARKILEIKDKKIFLVFDSHVDPVWIENLNTVLDDSKMFCLTNGERIRLSEDSNVMFETRDLNQASPATVSRCGMVYFAQEFIGAVNIFKSQTLQKVEFVKKLMRMISLEEFGQDLTKLQEKAKTFASNNLIIDDEEETVKNKIENTESDLIQQQILQQWPSYMFHYELYEQVLYLIAKNLLQKMLIEFSCTVPLLLSYIRKSCQEEAPTLDFQQINAMVTYISALIEERTAFSATKLALELSKQKKTTKDEKDEGETAVQLFMKALPTDSDLQKLAVNPMAPITSILLDQRFVYSVAWGICGSVKQQFQQQIDAEFRKIVQQRRENQDEVSAILSLQNNLPPVNEQKLTMFDYRLDNSTRYYTPFTDQTRIFGSKSFDPNVLRQGGSVYDMIIPTTQFVKQCTLLTSIIRTGQNAYLCGATGTSKTSVVKMVFSRALGTQLMEQQPNLALESDLLDINTQEIPFSAQTKPETVELQIFEKLDRKRKNCFSPAANRKGHVIFVDDADMPQLDRFGTQLPNELLRQLMFQEGTYDRQKLTFRNVQSIQLVLASQQPGAGRNVMNSRFTSKFAVIGMPELQRDEMLNIFGNLLNGFMMSKQPGFEDSVKRGAFPGLVALVDTYMQVRQEIRATPMKSHYSFNLRDVARVVGGIFTCTPIKVRSEGDILSLYLHECYRVFRDRLVDEQDEEIFDTIMSKNYAKYFQDTKSVDLESETPWFMNAPELADATTQQLLQKLSDQANCPIYAQNLIFGRWTNMSGVSITDMQNQPPYINVTQKPQEIEAALQEIVSELYGETEQQNFQEDIDYQKLMNEKEVQMNIKPVLFKEAIQHYSRMYRVLTQPAGHLLSIGLSGSGRKTLLKLVGNAQSVRAEVEEPTASRTYGLNELMETLKQCYLKSAQGKVVILLLNETSLDAKDVFLEQINSVLNGVPLPQAVWKAEKELVFDIARNTIAAQNAAMGISEQPNLSNQQLWDIFYRVARANFHVCLFLSPVGDQLRKRLRQFPALVNCTTIDWYKIWSPDALKEVAISYLNQIHPNLLNQAPIKLVSEKMVQIHQQSDQISKVHYARTKIQNYVTPPMFMSFLQLFKQVLQKSVGSLKCRQETLSKGLNKLTKTSQKVAQMQKELNDLQPVLQQSISDTNELMKKLEKETTEVNKIREVVKAEEKTVSAKAAEVDQAKQEADNELEIAKPAYQKAAKALESFDKNAVLELRSFKSPPVAVKFTMEAVCVLFNTKPDWDSALKLISESNFVQQVQSFDKDNIDQKILVNLRKYTQKPDFSVEKVLKASQAASILCGWAKAIDKYAEMFAIIKPKMIQVEELTAQSNAQKAALKIKQDELHQIEQKLKTLEDSFKASESKKQRLMEQVKQTEIDLNNAQKLLGGLQNEYTAWTSQIAEINADLYASVGDALLGSAIIAYLGPYTSDQRVLYIQQWKNLIFTTKTEEADFAVEIPVSEKFKLDSYSACADPRDIKDWKQKYQLPGDAGSIQSAIIVSQSRRFPFIIDPELQGITWLRKLWKSKNVQLSGPSGQQLQQQLENQINIGNPLIIENASEDLDPLLSSVLRKELVKKGGLTMIKIGDVEKQYNPDFRLFVTTRMRQPQFNPDVQAFSQVVNMAVSSKGLEEQLLSLVVLVENPTLETEKDQIISSLTDAKEKQSQLQDELLEMLAQSKDPLKDESLIKKLEESKIQAKLIREQITQGELATKKVDEQRELFRQVAVRGRILYEAIAGLSSLDSMYTYSLEFFKNIFQQTLRKVEAGMDKDRRMIQAITDACFLAVQRGIFERHKPVFAFMIASGIQRETRDIKGNTWRMFMGQFDNSTVSEDLNKCSLSDKQKHQLQALIESTDCEEEFNELLKYNCKLFDEYCSYEQIEAYSQNNPQPAVEKLISKLTPFELLVFNKIVNPNRVLFYIPIYTKSVMVNKIYTSPPNFDIQQTFATTTAIIPLIFVLSTGSDPMLQIQQYVADSGMQSKFTTLALGQGQGEIAKKLLDRAVKEGNWVCLQNVHLCETWLPTLQKFVESLSQIEVNENFRLILTSMPSKKFPTSVLALSVKIANEPPRSVKQNLLMSYQLMSEEFHDQLDECKEYSSHWKRIVFGIGFFYAQLLERKRFGAIGYNSNYDFTVQDLQISNQFVRQYLIDSYAASPVSGFDQLTSLVPYKPLNFMVGQVAFGGRISDFLDSRCVSTIMGIILQNNLFEPRHQMCPQNANYVAPPFELNHSQTIEYIKKSFPDVELPSLFGLHENAELSYQKSESDSIVQYVQQMLPSDQGSAGLTVQQLDQKVLQQLNEIIAQLPKKLKADEITIPFNIKLADGSEMPSPYASVLRQECQRYNKLLGRISQLFNDTALAVQGLAIMSNELEQVYKGILSNTLPQVIKSASYPSLKSLSSYISNLIKRVNFFNAWIHLEKSTTLVEQNEKSHSQALDKAISQQLRGLLPTNFWLGAFHFPHGLFTGILQHHARVYTLSIDQLSFDTSVLSPEYQQQLEQQQIDGVIITGLKSEGVKWNSLQNKLDEPVYGHVLEPIPAIWFRPSTFVDKTSKYAMPLYTTLNRFGVLSTTGLSTNYVMNMYLQSEQSEEWWVLRGAAAFIQDQE</sequence>
<evidence type="ECO:0000256" key="12">
    <source>
        <dbReference type="ARBA" id="ARBA00023212"/>
    </source>
</evidence>
<dbReference type="InterPro" id="IPR024317">
    <property type="entry name" value="Dynein_heavy_chain_D4_dom"/>
</dbReference>
<keyword evidence="13" id="KW-0966">Cell projection</keyword>
<dbReference type="Gene3D" id="1.20.920.30">
    <property type="match status" value="1"/>
</dbReference>
<dbReference type="Pfam" id="PF08393">
    <property type="entry name" value="DHC_N2"/>
    <property type="match status" value="1"/>
</dbReference>
<dbReference type="Gene3D" id="3.20.180.20">
    <property type="entry name" value="Dynein heavy chain, N-terminal domain 2"/>
    <property type="match status" value="1"/>
</dbReference>
<dbReference type="Gene3D" id="1.10.8.710">
    <property type="match status" value="1"/>
</dbReference>
<dbReference type="FunFam" id="1.20.920.20:FF:000001">
    <property type="entry name" value="dynein heavy chain 2, axonemal"/>
    <property type="match status" value="1"/>
</dbReference>
<accession>A0AA86RW24</accession>
<dbReference type="Gene3D" id="3.10.490.20">
    <property type="match status" value="1"/>
</dbReference>
<keyword evidence="5" id="KW-0677">Repeat</keyword>
<evidence type="ECO:0000256" key="4">
    <source>
        <dbReference type="ARBA" id="ARBA00022701"/>
    </source>
</evidence>
<dbReference type="FunFam" id="1.10.8.710:FF:000004">
    <property type="entry name" value="Dynein axonemal heavy chain 6"/>
    <property type="match status" value="1"/>
</dbReference>
<dbReference type="Pfam" id="PF12775">
    <property type="entry name" value="AAA_7"/>
    <property type="match status" value="1"/>
</dbReference>
<feature type="domain" description="Dynein heavy chain AAA 5 extension" evidence="21">
    <location>
        <begin position="2264"/>
        <end position="2346"/>
    </location>
</feature>
<dbReference type="Gene3D" id="1.10.287.2620">
    <property type="match status" value="1"/>
</dbReference>
<dbReference type="Pfam" id="PF18199">
    <property type="entry name" value="Dynein_C"/>
    <property type="match status" value="1"/>
</dbReference>
<dbReference type="GO" id="GO:0005524">
    <property type="term" value="F:ATP binding"/>
    <property type="evidence" value="ECO:0007669"/>
    <property type="project" value="UniProtKB-KW"/>
</dbReference>
<dbReference type="GO" id="GO:0008569">
    <property type="term" value="F:minus-end-directed microtubule motor activity"/>
    <property type="evidence" value="ECO:0007669"/>
    <property type="project" value="InterPro"/>
</dbReference>
<dbReference type="Pfam" id="PF12774">
    <property type="entry name" value="AAA_6"/>
    <property type="match status" value="1"/>
</dbReference>
<dbReference type="FunFam" id="3.10.490.20:FF:000009">
    <property type="entry name" value="Dynein heavy chain 4"/>
    <property type="match status" value="1"/>
</dbReference>
<evidence type="ECO:0000256" key="7">
    <source>
        <dbReference type="ARBA" id="ARBA00022840"/>
    </source>
</evidence>
<dbReference type="Pfam" id="PF18198">
    <property type="entry name" value="AAA_lid_11"/>
    <property type="match status" value="1"/>
</dbReference>
<dbReference type="Pfam" id="PF17852">
    <property type="entry name" value="Dynein_AAA_lid"/>
    <property type="match status" value="1"/>
</dbReference>
<dbReference type="InterPro" id="IPR043157">
    <property type="entry name" value="Dynein_AAA1S"/>
</dbReference>
<dbReference type="Gene3D" id="1.20.920.20">
    <property type="match status" value="1"/>
</dbReference>
<dbReference type="InterPro" id="IPR043160">
    <property type="entry name" value="Dynein_C_barrel"/>
</dbReference>
<keyword evidence="27" id="KW-1185">Reference proteome</keyword>
<dbReference type="EMBL" id="CAXDID020000042">
    <property type="protein sequence ID" value="CAL6000838.1"/>
    <property type="molecule type" value="Genomic_DNA"/>
</dbReference>
<dbReference type="InterPro" id="IPR041658">
    <property type="entry name" value="AAA_lid_11"/>
</dbReference>
<keyword evidence="11" id="KW-0505">Motor protein</keyword>
<evidence type="ECO:0000313" key="26">
    <source>
        <dbReference type="EMBL" id="CAL6000838.1"/>
    </source>
</evidence>
<dbReference type="SUPFAM" id="SSF52540">
    <property type="entry name" value="P-loop containing nucleoside triphosphate hydrolases"/>
    <property type="match status" value="4"/>
</dbReference>
<feature type="coiled-coil region" evidence="14">
    <location>
        <begin position="3126"/>
        <end position="3160"/>
    </location>
</feature>
<evidence type="ECO:0000256" key="10">
    <source>
        <dbReference type="ARBA" id="ARBA00023069"/>
    </source>
</evidence>
<evidence type="ECO:0000313" key="27">
    <source>
        <dbReference type="Proteomes" id="UP001642409"/>
    </source>
</evidence>
<dbReference type="InterPro" id="IPR042219">
    <property type="entry name" value="AAA_lid_11_sf"/>
</dbReference>
<evidence type="ECO:0000256" key="5">
    <source>
        <dbReference type="ARBA" id="ARBA00022737"/>
    </source>
</evidence>
<feature type="domain" description="Dynein heavy chain coiled coil stalk" evidence="18">
    <location>
        <begin position="3082"/>
        <end position="3410"/>
    </location>
</feature>
<dbReference type="Proteomes" id="UP001642409">
    <property type="component" value="Unassembled WGS sequence"/>
</dbReference>
<dbReference type="InterPro" id="IPR041466">
    <property type="entry name" value="Dynein_AAA5_ext"/>
</dbReference>
<dbReference type="Pfam" id="PF12780">
    <property type="entry name" value="AAA_8"/>
    <property type="match status" value="1"/>
</dbReference>